<sequence>MTFASIIDTLFQNGFVMPDCALLENGFVMPDYALLENDFVMPDYALLENNFVMIDEEGHSGILRMRFIMKSSVNMLLQNYCKLTK</sequence>
<proteinExistence type="predicted"/>
<evidence type="ECO:0000313" key="1">
    <source>
        <dbReference type="EMBL" id="GIY68400.1"/>
    </source>
</evidence>
<comment type="caution">
    <text evidence="1">The sequence shown here is derived from an EMBL/GenBank/DDBJ whole genome shotgun (WGS) entry which is preliminary data.</text>
</comment>
<accession>A0AAV4VFY5</accession>
<reference evidence="1 2" key="1">
    <citation type="submission" date="2021-06" db="EMBL/GenBank/DDBJ databases">
        <title>Caerostris extrusa draft genome.</title>
        <authorList>
            <person name="Kono N."/>
            <person name="Arakawa K."/>
        </authorList>
    </citation>
    <scope>NUCLEOTIDE SEQUENCE [LARGE SCALE GENOMIC DNA]</scope>
</reference>
<organism evidence="1 2">
    <name type="scientific">Caerostris extrusa</name>
    <name type="common">Bark spider</name>
    <name type="synonym">Caerostris bankana</name>
    <dbReference type="NCBI Taxonomy" id="172846"/>
    <lineage>
        <taxon>Eukaryota</taxon>
        <taxon>Metazoa</taxon>
        <taxon>Ecdysozoa</taxon>
        <taxon>Arthropoda</taxon>
        <taxon>Chelicerata</taxon>
        <taxon>Arachnida</taxon>
        <taxon>Araneae</taxon>
        <taxon>Araneomorphae</taxon>
        <taxon>Entelegynae</taxon>
        <taxon>Araneoidea</taxon>
        <taxon>Araneidae</taxon>
        <taxon>Caerostris</taxon>
    </lineage>
</organism>
<evidence type="ECO:0000313" key="2">
    <source>
        <dbReference type="Proteomes" id="UP001054945"/>
    </source>
</evidence>
<keyword evidence="2" id="KW-1185">Reference proteome</keyword>
<gene>
    <name evidence="1" type="ORF">CEXT_74461</name>
</gene>
<dbReference type="AlphaFoldDB" id="A0AAV4VFY5"/>
<dbReference type="Proteomes" id="UP001054945">
    <property type="component" value="Unassembled WGS sequence"/>
</dbReference>
<name>A0AAV4VFY5_CAEEX</name>
<dbReference type="EMBL" id="BPLR01014373">
    <property type="protein sequence ID" value="GIY68400.1"/>
    <property type="molecule type" value="Genomic_DNA"/>
</dbReference>
<protein>
    <submittedName>
        <fullName evidence="1">Uncharacterized protein</fullName>
    </submittedName>
</protein>